<sequence length="91" mass="10107">MQNKLLTGTRKLLFLQIAQQPGITSSQLCSNSCARGGHLSRINHHLAGLLDEGFICTSSRTKRGKSHYQITSTKGKRMLQYLQTTQLDGEC</sequence>
<dbReference type="Gene3D" id="1.10.10.10">
    <property type="entry name" value="Winged helix-like DNA-binding domain superfamily/Winged helix DNA-binding domain"/>
    <property type="match status" value="1"/>
</dbReference>
<proteinExistence type="predicted"/>
<gene>
    <name evidence="1" type="ORF">NG799_02025</name>
</gene>
<protein>
    <recommendedName>
        <fullName evidence="3">Transcriptional regulator</fullName>
    </recommendedName>
</protein>
<organism evidence="1 2">
    <name type="scientific">Laspinema palackyanum D2a</name>
    <dbReference type="NCBI Taxonomy" id="2953684"/>
    <lineage>
        <taxon>Bacteria</taxon>
        <taxon>Bacillati</taxon>
        <taxon>Cyanobacteriota</taxon>
        <taxon>Cyanophyceae</taxon>
        <taxon>Oscillatoriophycideae</taxon>
        <taxon>Oscillatoriales</taxon>
        <taxon>Laspinemataceae</taxon>
        <taxon>Laspinema</taxon>
        <taxon>Laspinema palackyanum</taxon>
    </lineage>
</organism>
<reference evidence="1 2" key="1">
    <citation type="journal article" date="2022" name="Front. Microbiol.">
        <title>High genomic differentiation and limited gene flow indicate recent cryptic speciation within the genus Laspinema (cyanobacteria).</title>
        <authorList>
            <person name="Stanojkovic A."/>
            <person name="Skoupy S."/>
            <person name="Skaloud P."/>
            <person name="Dvorak P."/>
        </authorList>
    </citation>
    <scope>NUCLEOTIDE SEQUENCE [LARGE SCALE GENOMIC DNA]</scope>
    <source>
        <strain evidence="1 2">D2a</strain>
    </source>
</reference>
<dbReference type="InterPro" id="IPR036388">
    <property type="entry name" value="WH-like_DNA-bd_sf"/>
</dbReference>
<evidence type="ECO:0008006" key="3">
    <source>
        <dbReference type="Google" id="ProtNLM"/>
    </source>
</evidence>
<dbReference type="EMBL" id="JAMXFF010000002">
    <property type="protein sequence ID" value="MCT7965110.1"/>
    <property type="molecule type" value="Genomic_DNA"/>
</dbReference>
<name>A0ABT2MK41_9CYAN</name>
<dbReference type="RefSeq" id="WP_368004830.1">
    <property type="nucleotide sequence ID" value="NZ_JAMXFF010000002.1"/>
</dbReference>
<dbReference type="Proteomes" id="UP001525890">
    <property type="component" value="Unassembled WGS sequence"/>
</dbReference>
<comment type="caution">
    <text evidence="1">The sequence shown here is derived from an EMBL/GenBank/DDBJ whole genome shotgun (WGS) entry which is preliminary data.</text>
</comment>
<accession>A0ABT2MK41</accession>
<evidence type="ECO:0000313" key="2">
    <source>
        <dbReference type="Proteomes" id="UP001525890"/>
    </source>
</evidence>
<keyword evidence="2" id="KW-1185">Reference proteome</keyword>
<evidence type="ECO:0000313" key="1">
    <source>
        <dbReference type="EMBL" id="MCT7965110.1"/>
    </source>
</evidence>